<reference evidence="4 5" key="1">
    <citation type="submission" date="2013-11" db="EMBL/GenBank/DDBJ databases">
        <title>Genome sequencing of Stegodyphus mimosarum.</title>
        <authorList>
            <person name="Bechsgaard J."/>
        </authorList>
    </citation>
    <scope>NUCLEOTIDE SEQUENCE [LARGE SCALE GENOMIC DNA]</scope>
</reference>
<keyword evidence="1" id="KW-0808">Transferase</keyword>
<proteinExistence type="predicted"/>
<dbReference type="PANTHER" id="PTHR37079:SF4">
    <property type="entry name" value="SERINE_THREONINE-PROTEIN KINASE ATM"/>
    <property type="match status" value="1"/>
</dbReference>
<evidence type="ECO:0000256" key="1">
    <source>
        <dbReference type="ARBA" id="ARBA00022679"/>
    </source>
</evidence>
<dbReference type="Proteomes" id="UP000054359">
    <property type="component" value="Unassembled WGS sequence"/>
</dbReference>
<dbReference type="AlphaFoldDB" id="A0A087UP80"/>
<organism evidence="4 5">
    <name type="scientific">Stegodyphus mimosarum</name>
    <name type="common">African social velvet spider</name>
    <dbReference type="NCBI Taxonomy" id="407821"/>
    <lineage>
        <taxon>Eukaryota</taxon>
        <taxon>Metazoa</taxon>
        <taxon>Ecdysozoa</taxon>
        <taxon>Arthropoda</taxon>
        <taxon>Chelicerata</taxon>
        <taxon>Arachnida</taxon>
        <taxon>Araneae</taxon>
        <taxon>Araneomorphae</taxon>
        <taxon>Entelegynae</taxon>
        <taxon>Eresoidea</taxon>
        <taxon>Eresidae</taxon>
        <taxon>Stegodyphus</taxon>
    </lineage>
</organism>
<sequence length="100" mass="11554">MDGRTREQLVKGRDDLRQDAVMQQVFCLVNCLLEQKMETKRRNLHIRTYKVVPVSRRSGVLQWCEGTQVLSQYLVGGSGGAHARYYPNMATHRESRSRMA</sequence>
<evidence type="ECO:0000313" key="4">
    <source>
        <dbReference type="EMBL" id="KFM79169.1"/>
    </source>
</evidence>
<dbReference type="GO" id="GO:0006974">
    <property type="term" value="P:DNA damage response"/>
    <property type="evidence" value="ECO:0007669"/>
    <property type="project" value="InterPro"/>
</dbReference>
<keyword evidence="2 4" id="KW-0418">Kinase</keyword>
<dbReference type="Gene3D" id="3.30.1010.10">
    <property type="entry name" value="Phosphatidylinositol 3-kinase Catalytic Subunit, Chain A, domain 4"/>
    <property type="match status" value="1"/>
</dbReference>
<dbReference type="SUPFAM" id="SSF56112">
    <property type="entry name" value="Protein kinase-like (PK-like)"/>
    <property type="match status" value="1"/>
</dbReference>
<feature type="non-terminal residue" evidence="4">
    <location>
        <position position="100"/>
    </location>
</feature>
<feature type="domain" description="PI3K/PI4K catalytic" evidence="3">
    <location>
        <begin position="1"/>
        <end position="100"/>
    </location>
</feature>
<dbReference type="STRING" id="407821.A0A087UP80"/>
<dbReference type="PROSITE" id="PS00915">
    <property type="entry name" value="PI3_4_KINASE_1"/>
    <property type="match status" value="1"/>
</dbReference>
<name>A0A087UP80_STEMI</name>
<dbReference type="InterPro" id="IPR038980">
    <property type="entry name" value="ATM_plant"/>
</dbReference>
<dbReference type="InterPro" id="IPR000403">
    <property type="entry name" value="PI3/4_kinase_cat_dom"/>
</dbReference>
<dbReference type="OrthoDB" id="381190at2759"/>
<dbReference type="InterPro" id="IPR011009">
    <property type="entry name" value="Kinase-like_dom_sf"/>
</dbReference>
<evidence type="ECO:0000256" key="2">
    <source>
        <dbReference type="ARBA" id="ARBA00022777"/>
    </source>
</evidence>
<dbReference type="PANTHER" id="PTHR37079">
    <property type="entry name" value="SERINE/THREONINE-PROTEIN KINASE ATM"/>
    <property type="match status" value="1"/>
</dbReference>
<dbReference type="PROSITE" id="PS50290">
    <property type="entry name" value="PI3_4_KINASE_3"/>
    <property type="match status" value="1"/>
</dbReference>
<dbReference type="GO" id="GO:0004674">
    <property type="term" value="F:protein serine/threonine kinase activity"/>
    <property type="evidence" value="ECO:0007669"/>
    <property type="project" value="InterPro"/>
</dbReference>
<dbReference type="EMBL" id="KK120839">
    <property type="protein sequence ID" value="KFM79169.1"/>
    <property type="molecule type" value="Genomic_DNA"/>
</dbReference>
<evidence type="ECO:0000259" key="3">
    <source>
        <dbReference type="PROSITE" id="PS50290"/>
    </source>
</evidence>
<keyword evidence="5" id="KW-1185">Reference proteome</keyword>
<evidence type="ECO:0000313" key="5">
    <source>
        <dbReference type="Proteomes" id="UP000054359"/>
    </source>
</evidence>
<dbReference type="InterPro" id="IPR018936">
    <property type="entry name" value="PI3/4_kinase_CS"/>
</dbReference>
<gene>
    <name evidence="4" type="ORF">X975_25908</name>
</gene>
<accession>A0A087UP80</accession>
<dbReference type="Pfam" id="PF00454">
    <property type="entry name" value="PI3_PI4_kinase"/>
    <property type="match status" value="1"/>
</dbReference>
<protein>
    <submittedName>
        <fullName evidence="4">Serine-protein kinase ATM</fullName>
    </submittedName>
</protein>